<evidence type="ECO:0000256" key="2">
    <source>
        <dbReference type="ARBA" id="ARBA00022801"/>
    </source>
</evidence>
<dbReference type="PROSITE" id="PS51462">
    <property type="entry name" value="NUDIX"/>
    <property type="match status" value="1"/>
</dbReference>
<dbReference type="SUPFAM" id="SSF55811">
    <property type="entry name" value="Nudix"/>
    <property type="match status" value="1"/>
</dbReference>
<evidence type="ECO:0000256" key="1">
    <source>
        <dbReference type="ARBA" id="ARBA00001946"/>
    </source>
</evidence>
<proteinExistence type="predicted"/>
<feature type="non-terminal residue" evidence="4">
    <location>
        <position position="1"/>
    </location>
</feature>
<organism evidence="4">
    <name type="scientific">marine sediment metagenome</name>
    <dbReference type="NCBI Taxonomy" id="412755"/>
    <lineage>
        <taxon>unclassified sequences</taxon>
        <taxon>metagenomes</taxon>
        <taxon>ecological metagenomes</taxon>
    </lineage>
</organism>
<keyword evidence="2" id="KW-0378">Hydrolase</keyword>
<dbReference type="InterPro" id="IPR020084">
    <property type="entry name" value="NUDIX_hydrolase_CS"/>
</dbReference>
<dbReference type="GO" id="GO:0006753">
    <property type="term" value="P:nucleoside phosphate metabolic process"/>
    <property type="evidence" value="ECO:0007669"/>
    <property type="project" value="TreeGrafter"/>
</dbReference>
<reference evidence="4" key="1">
    <citation type="journal article" date="2014" name="Front. Microbiol.">
        <title>High frequency of phylogenetically diverse reductive dehalogenase-homologous genes in deep subseafloor sedimentary metagenomes.</title>
        <authorList>
            <person name="Kawai M."/>
            <person name="Futagami T."/>
            <person name="Toyoda A."/>
            <person name="Takaki Y."/>
            <person name="Nishi S."/>
            <person name="Hori S."/>
            <person name="Arai W."/>
            <person name="Tsubouchi T."/>
            <person name="Morono Y."/>
            <person name="Uchiyama I."/>
            <person name="Ito T."/>
            <person name="Fujiyama A."/>
            <person name="Inagaki F."/>
            <person name="Takami H."/>
        </authorList>
    </citation>
    <scope>NUCLEOTIDE SEQUENCE</scope>
    <source>
        <strain evidence="4">Expedition CK06-06</strain>
    </source>
</reference>
<evidence type="ECO:0000313" key="4">
    <source>
        <dbReference type="EMBL" id="GAG48053.1"/>
    </source>
</evidence>
<evidence type="ECO:0000259" key="3">
    <source>
        <dbReference type="PROSITE" id="PS51462"/>
    </source>
</evidence>
<dbReference type="AlphaFoldDB" id="X0YHI1"/>
<dbReference type="InterPro" id="IPR015797">
    <property type="entry name" value="NUDIX_hydrolase-like_dom_sf"/>
</dbReference>
<dbReference type="PANTHER" id="PTHR11839:SF18">
    <property type="entry name" value="NUDIX HYDROLASE DOMAIN-CONTAINING PROTEIN"/>
    <property type="match status" value="1"/>
</dbReference>
<dbReference type="EMBL" id="BARS01055684">
    <property type="protein sequence ID" value="GAG48053.1"/>
    <property type="molecule type" value="Genomic_DNA"/>
</dbReference>
<dbReference type="CDD" id="cd03424">
    <property type="entry name" value="NUDIX_ADPRase_Nudt5_UGPPase_Nudt14"/>
    <property type="match status" value="1"/>
</dbReference>
<dbReference type="PANTHER" id="PTHR11839">
    <property type="entry name" value="UDP/ADP-SUGAR PYROPHOSPHATASE"/>
    <property type="match status" value="1"/>
</dbReference>
<comment type="caution">
    <text evidence="4">The sequence shown here is derived from an EMBL/GenBank/DDBJ whole genome shotgun (WGS) entry which is preliminary data.</text>
</comment>
<dbReference type="PROSITE" id="PS00893">
    <property type="entry name" value="NUDIX_BOX"/>
    <property type="match status" value="1"/>
</dbReference>
<dbReference type="Pfam" id="PF00293">
    <property type="entry name" value="NUDIX"/>
    <property type="match status" value="1"/>
</dbReference>
<gene>
    <name evidence="4" type="ORF">S01H1_82171</name>
</gene>
<dbReference type="GO" id="GO:0019693">
    <property type="term" value="P:ribose phosphate metabolic process"/>
    <property type="evidence" value="ECO:0007669"/>
    <property type="project" value="TreeGrafter"/>
</dbReference>
<protein>
    <recommendedName>
        <fullName evidence="3">Nudix hydrolase domain-containing protein</fullName>
    </recommendedName>
</protein>
<dbReference type="GO" id="GO:0016787">
    <property type="term" value="F:hydrolase activity"/>
    <property type="evidence" value="ECO:0007669"/>
    <property type="project" value="UniProtKB-KW"/>
</dbReference>
<dbReference type="GO" id="GO:0005829">
    <property type="term" value="C:cytosol"/>
    <property type="evidence" value="ECO:0007669"/>
    <property type="project" value="TreeGrafter"/>
</dbReference>
<feature type="domain" description="Nudix hydrolase" evidence="3">
    <location>
        <begin position="6"/>
        <end position="138"/>
    </location>
</feature>
<dbReference type="InterPro" id="IPR000086">
    <property type="entry name" value="NUDIX_hydrolase_dom"/>
</dbReference>
<name>X0YHI1_9ZZZZ</name>
<dbReference type="Gene3D" id="3.90.79.10">
    <property type="entry name" value="Nucleoside Triphosphate Pyrophosphohydrolase"/>
    <property type="match status" value="1"/>
</dbReference>
<sequence length="145" mass="16134">YDLLVHPGAAVVLPLLADGQVLLIRNYRFAVDQELLELPAGTLDPPEPPEECARRELAEETGYRAGKLEPLVSFYSTPGMCNEQMHAFVASELVLGETELEPGERIENVPMEYAEALRAIGDGRITDGKTILTLLYYDRFVREQG</sequence>
<accession>X0YHI1</accession>
<comment type="cofactor">
    <cofactor evidence="1">
        <name>Mg(2+)</name>
        <dbReference type="ChEBI" id="CHEBI:18420"/>
    </cofactor>
</comment>